<dbReference type="Proteomes" id="UP001596990">
    <property type="component" value="Unassembled WGS sequence"/>
</dbReference>
<keyword evidence="3" id="KW-1185">Reference proteome</keyword>
<gene>
    <name evidence="2" type="ORF">ACFQ2J_14490</name>
</gene>
<proteinExistence type="predicted"/>
<organism evidence="2 3">
    <name type="scientific">Thalassobacillus hwangdonensis</name>
    <dbReference type="NCBI Taxonomy" id="546108"/>
    <lineage>
        <taxon>Bacteria</taxon>
        <taxon>Bacillati</taxon>
        <taxon>Bacillota</taxon>
        <taxon>Bacilli</taxon>
        <taxon>Bacillales</taxon>
        <taxon>Bacillaceae</taxon>
        <taxon>Thalassobacillus</taxon>
    </lineage>
</organism>
<protein>
    <submittedName>
        <fullName evidence="2">DUF6305 family protein</fullName>
    </submittedName>
</protein>
<evidence type="ECO:0000313" key="3">
    <source>
        <dbReference type="Proteomes" id="UP001596990"/>
    </source>
</evidence>
<reference evidence="3" key="1">
    <citation type="journal article" date="2019" name="Int. J. Syst. Evol. Microbiol.">
        <title>The Global Catalogue of Microorganisms (GCM) 10K type strain sequencing project: providing services to taxonomists for standard genome sequencing and annotation.</title>
        <authorList>
            <consortium name="The Broad Institute Genomics Platform"/>
            <consortium name="The Broad Institute Genome Sequencing Center for Infectious Disease"/>
            <person name="Wu L."/>
            <person name="Ma J."/>
        </authorList>
    </citation>
    <scope>NUCLEOTIDE SEQUENCE [LARGE SCALE GENOMIC DNA]</scope>
    <source>
        <strain evidence="3">CCUG 56607</strain>
    </source>
</reference>
<accession>A0ABW3L708</accession>
<dbReference type="RefSeq" id="WP_386061930.1">
    <property type="nucleotide sequence ID" value="NZ_JBHTKL010000005.1"/>
</dbReference>
<dbReference type="EMBL" id="JBHTKL010000005">
    <property type="protein sequence ID" value="MFD1020394.1"/>
    <property type="molecule type" value="Genomic_DNA"/>
</dbReference>
<comment type="caution">
    <text evidence="2">The sequence shown here is derived from an EMBL/GenBank/DDBJ whole genome shotgun (WGS) entry which is preliminary data.</text>
</comment>
<evidence type="ECO:0000313" key="2">
    <source>
        <dbReference type="EMBL" id="MFD1020394.1"/>
    </source>
</evidence>
<sequence length="196" mass="22848">MKKYIVVMICLIISFIIMGMNAYQTSSQPMHMYPNLPSPIGKEPILITSAGQSVEGGMVENIARQLHLDADYRPRALATDLYEYDTIIIILGYSYNGLLHKQRQFEQERKRIRKLAQQAEHSGKPIVLIDLDVEYRDNQETWKLTEEVLSYADYFIGRRHEKPLDTLLENLEHYHIPSTFVDQLEDLKTPFNSVFR</sequence>
<dbReference type="Pfam" id="PF19823">
    <property type="entry name" value="DUF6305"/>
    <property type="match status" value="1"/>
</dbReference>
<dbReference type="InterPro" id="IPR046272">
    <property type="entry name" value="DUF6305"/>
</dbReference>
<name>A0ABW3L708_9BACI</name>
<feature type="domain" description="DUF6305" evidence="1">
    <location>
        <begin position="42"/>
        <end position="195"/>
    </location>
</feature>
<evidence type="ECO:0000259" key="1">
    <source>
        <dbReference type="Pfam" id="PF19823"/>
    </source>
</evidence>